<reference evidence="1 2" key="1">
    <citation type="submission" date="2014-08" db="EMBL/GenBank/DDBJ databases">
        <title>Comparative genomics of the Paenibacillus odorifer group.</title>
        <authorList>
            <person name="den Bakker H.C."/>
            <person name="Tsai Y.-C."/>
            <person name="Martin N."/>
            <person name="Korlach J."/>
            <person name="Wiedmann M."/>
        </authorList>
    </citation>
    <scope>NUCLEOTIDE SEQUENCE [LARGE SCALE GENOMIC DNA]</scope>
    <source>
        <strain evidence="1 2">DSM 1735</strain>
    </source>
</reference>
<dbReference type="EMBL" id="CP009288">
    <property type="protein sequence ID" value="AIQ12563.1"/>
    <property type="molecule type" value="Genomic_DNA"/>
</dbReference>
<proteinExistence type="predicted"/>
<evidence type="ECO:0000313" key="1">
    <source>
        <dbReference type="EMBL" id="AIQ12563.1"/>
    </source>
</evidence>
<accession>A0A089HQA7</accession>
<evidence type="ECO:0000313" key="2">
    <source>
        <dbReference type="Proteomes" id="UP000029409"/>
    </source>
</evidence>
<organism evidence="1 2">
    <name type="scientific">Paenibacillus durus</name>
    <name type="common">Paenibacillus azotofixans</name>
    <dbReference type="NCBI Taxonomy" id="44251"/>
    <lineage>
        <taxon>Bacteria</taxon>
        <taxon>Bacillati</taxon>
        <taxon>Bacillota</taxon>
        <taxon>Bacilli</taxon>
        <taxon>Bacillales</taxon>
        <taxon>Paenibacillaceae</taxon>
        <taxon>Paenibacillus</taxon>
    </lineage>
</organism>
<dbReference type="KEGG" id="pdu:PDUR_12135"/>
<name>A0A089HQA7_PAEDU</name>
<dbReference type="AlphaFoldDB" id="A0A089HQA7"/>
<gene>
    <name evidence="1" type="ORF">PDUR_12135</name>
</gene>
<protein>
    <submittedName>
        <fullName evidence="1">Uncharacterized protein</fullName>
    </submittedName>
</protein>
<dbReference type="Proteomes" id="UP000029409">
    <property type="component" value="Chromosome"/>
</dbReference>
<dbReference type="eggNOG" id="ENOG5032Y27">
    <property type="taxonomic scope" value="Bacteria"/>
</dbReference>
<sequence>MASCGFIDDGKDKMYGSSADIVKEGDSFSYISKTGSITTRIVDREFKGFSGTETIWSLDVEKKADLRIDYFLTVNKGAFKVVLVTPDDRAVTIAEGTGDGVSMVTLEKGQNRIKFVGARTAGKVEMHLQAGKAVKITNISDE</sequence>
<keyword evidence="2" id="KW-1185">Reference proteome</keyword>